<evidence type="ECO:0000313" key="1">
    <source>
        <dbReference type="EMBL" id="RMZ74388.1"/>
    </source>
</evidence>
<keyword evidence="2" id="KW-1185">Reference proteome</keyword>
<dbReference type="AlphaFoldDB" id="A0A3M7MIX3"/>
<organism evidence="1 2">
    <name type="scientific">Pyrenophora seminiperda CCB06</name>
    <dbReference type="NCBI Taxonomy" id="1302712"/>
    <lineage>
        <taxon>Eukaryota</taxon>
        <taxon>Fungi</taxon>
        <taxon>Dikarya</taxon>
        <taxon>Ascomycota</taxon>
        <taxon>Pezizomycotina</taxon>
        <taxon>Dothideomycetes</taxon>
        <taxon>Pleosporomycetidae</taxon>
        <taxon>Pleosporales</taxon>
        <taxon>Pleosporineae</taxon>
        <taxon>Pleosporaceae</taxon>
        <taxon>Pyrenophora</taxon>
    </lineage>
</organism>
<accession>A0A3M7MIX3</accession>
<proteinExistence type="predicted"/>
<gene>
    <name evidence="1" type="ORF">GMOD_00003418</name>
</gene>
<name>A0A3M7MIX3_9PLEO</name>
<dbReference type="Proteomes" id="UP000265663">
    <property type="component" value="Unassembled WGS sequence"/>
</dbReference>
<evidence type="ECO:0000313" key="2">
    <source>
        <dbReference type="Proteomes" id="UP000265663"/>
    </source>
</evidence>
<reference evidence="1 2" key="1">
    <citation type="journal article" date="2014" name="PLoS ONE">
        <title>De novo Genome Assembly of the Fungal Plant Pathogen Pyrenophora semeniperda.</title>
        <authorList>
            <person name="Soliai M.M."/>
            <person name="Meyer S.E."/>
            <person name="Udall J.A."/>
            <person name="Elzinga D.E."/>
            <person name="Hermansen R.A."/>
            <person name="Bodily P.M."/>
            <person name="Hart A.A."/>
            <person name="Coleman C.E."/>
        </authorList>
    </citation>
    <scope>NUCLEOTIDE SEQUENCE [LARGE SCALE GENOMIC DNA]</scope>
    <source>
        <strain evidence="1 2">CCB06</strain>
        <tissue evidence="1">Mycelium</tissue>
    </source>
</reference>
<sequence>MYSRTASLLTAPCFRLRKATGLSVQRGTWNLITRRYLNLMVLGGIAPLQDRNDRTKSDVKPRVLPVFSTKPWEKAPRNGSANQSIDWLTRNIPTTYLYATLPPPWRSKDRQDERPAIGRPESRRMFAPMRTCVIRIRKT</sequence>
<dbReference type="EMBL" id="KE747844">
    <property type="protein sequence ID" value="RMZ74388.1"/>
    <property type="molecule type" value="Genomic_DNA"/>
</dbReference>
<protein>
    <submittedName>
        <fullName evidence="1">Uncharacterized protein</fullName>
    </submittedName>
</protein>